<dbReference type="PROSITE" id="PS00460">
    <property type="entry name" value="GLUTATHIONE_PEROXID_1"/>
    <property type="match status" value="1"/>
</dbReference>
<dbReference type="RefSeq" id="WP_377067900.1">
    <property type="nucleotide sequence ID" value="NZ_JBHSJJ010000016.1"/>
</dbReference>
<evidence type="ECO:0000313" key="6">
    <source>
        <dbReference type="EMBL" id="MFC4874244.1"/>
    </source>
</evidence>
<organism evidence="6 7">
    <name type="scientific">Negadavirga shengliensis</name>
    <dbReference type="NCBI Taxonomy" id="1389218"/>
    <lineage>
        <taxon>Bacteria</taxon>
        <taxon>Pseudomonadati</taxon>
        <taxon>Bacteroidota</taxon>
        <taxon>Cytophagia</taxon>
        <taxon>Cytophagales</taxon>
        <taxon>Cyclobacteriaceae</taxon>
        <taxon>Negadavirga</taxon>
    </lineage>
</organism>
<evidence type="ECO:0000313" key="7">
    <source>
        <dbReference type="Proteomes" id="UP001595818"/>
    </source>
</evidence>
<keyword evidence="3 4" id="KW-0560">Oxidoreductase</keyword>
<proteinExistence type="inferred from homology"/>
<name>A0ABV9T647_9BACT</name>
<keyword evidence="2 4" id="KW-0575">Peroxidase</keyword>
<dbReference type="Gene3D" id="3.40.30.10">
    <property type="entry name" value="Glutaredoxin"/>
    <property type="match status" value="1"/>
</dbReference>
<evidence type="ECO:0000256" key="4">
    <source>
        <dbReference type="RuleBase" id="RU000499"/>
    </source>
</evidence>
<dbReference type="InterPro" id="IPR036249">
    <property type="entry name" value="Thioredoxin-like_sf"/>
</dbReference>
<feature type="signal peptide" evidence="5">
    <location>
        <begin position="1"/>
        <end position="22"/>
    </location>
</feature>
<dbReference type="InterPro" id="IPR000889">
    <property type="entry name" value="Glutathione_peroxidase"/>
</dbReference>
<dbReference type="PRINTS" id="PR01011">
    <property type="entry name" value="GLUTPROXDASE"/>
</dbReference>
<sequence>MKKIVYLAVFALLACQSGNQTSQNDNQQQAGMKLITLDDDAMIDSFYDFKMKDIEGNEVDFTQFKGQKVLIVNVASKCGYTPQYEDLQKLNEKHGDKVTILGFPANNFGGQEPGSNEDIKRFCSENYGVTFPMFEKISVKGVDKHPLYRWLSDKNLNGWNNTEPSWNFCKYLVDEEGNLVKFFPSSVNPMDEEILSLIGA</sequence>
<evidence type="ECO:0000256" key="1">
    <source>
        <dbReference type="ARBA" id="ARBA00006926"/>
    </source>
</evidence>
<dbReference type="SUPFAM" id="SSF52833">
    <property type="entry name" value="Thioredoxin-like"/>
    <property type="match status" value="1"/>
</dbReference>
<dbReference type="Pfam" id="PF00255">
    <property type="entry name" value="GSHPx"/>
    <property type="match status" value="1"/>
</dbReference>
<comment type="caution">
    <text evidence="6">The sequence shown here is derived from an EMBL/GenBank/DDBJ whole genome shotgun (WGS) entry which is preliminary data.</text>
</comment>
<evidence type="ECO:0000256" key="3">
    <source>
        <dbReference type="ARBA" id="ARBA00023002"/>
    </source>
</evidence>
<evidence type="ECO:0000256" key="5">
    <source>
        <dbReference type="SAM" id="SignalP"/>
    </source>
</evidence>
<comment type="similarity">
    <text evidence="1 4">Belongs to the glutathione peroxidase family.</text>
</comment>
<dbReference type="EMBL" id="JBHSJJ010000016">
    <property type="protein sequence ID" value="MFC4874244.1"/>
    <property type="molecule type" value="Genomic_DNA"/>
</dbReference>
<dbReference type="PROSITE" id="PS51355">
    <property type="entry name" value="GLUTATHIONE_PEROXID_3"/>
    <property type="match status" value="1"/>
</dbReference>
<dbReference type="PANTHER" id="PTHR11592:SF134">
    <property type="entry name" value="PHOSPHOLIPID HYDROPEROXIDE GLUTATHIONE PEROXIDASE"/>
    <property type="match status" value="1"/>
</dbReference>
<dbReference type="PANTHER" id="PTHR11592">
    <property type="entry name" value="GLUTATHIONE PEROXIDASE"/>
    <property type="match status" value="1"/>
</dbReference>
<dbReference type="Proteomes" id="UP001595818">
    <property type="component" value="Unassembled WGS sequence"/>
</dbReference>
<feature type="chain" id="PRO_5047107119" description="Glutathione peroxidase" evidence="5">
    <location>
        <begin position="23"/>
        <end position="200"/>
    </location>
</feature>
<dbReference type="GO" id="GO:0004601">
    <property type="term" value="F:peroxidase activity"/>
    <property type="evidence" value="ECO:0007669"/>
    <property type="project" value="UniProtKB-KW"/>
</dbReference>
<gene>
    <name evidence="6" type="ORF">ACFPFU_21250</name>
</gene>
<keyword evidence="5" id="KW-0732">Signal</keyword>
<dbReference type="InterPro" id="IPR029759">
    <property type="entry name" value="GPX_AS"/>
</dbReference>
<dbReference type="CDD" id="cd00340">
    <property type="entry name" value="GSH_Peroxidase"/>
    <property type="match status" value="1"/>
</dbReference>
<dbReference type="PROSITE" id="PS51257">
    <property type="entry name" value="PROKAR_LIPOPROTEIN"/>
    <property type="match status" value="1"/>
</dbReference>
<evidence type="ECO:0000256" key="2">
    <source>
        <dbReference type="ARBA" id="ARBA00022559"/>
    </source>
</evidence>
<reference evidence="7" key="1">
    <citation type="journal article" date="2019" name="Int. J. Syst. Evol. Microbiol.">
        <title>The Global Catalogue of Microorganisms (GCM) 10K type strain sequencing project: providing services to taxonomists for standard genome sequencing and annotation.</title>
        <authorList>
            <consortium name="The Broad Institute Genomics Platform"/>
            <consortium name="The Broad Institute Genome Sequencing Center for Infectious Disease"/>
            <person name="Wu L."/>
            <person name="Ma J."/>
        </authorList>
    </citation>
    <scope>NUCLEOTIDE SEQUENCE [LARGE SCALE GENOMIC DNA]</scope>
    <source>
        <strain evidence="7">CGMCC 4.7466</strain>
    </source>
</reference>
<dbReference type="PIRSF" id="PIRSF000303">
    <property type="entry name" value="Glutathion_perox"/>
    <property type="match status" value="1"/>
</dbReference>
<accession>A0ABV9T647</accession>
<protein>
    <recommendedName>
        <fullName evidence="4">Glutathione peroxidase</fullName>
    </recommendedName>
</protein>
<keyword evidence="7" id="KW-1185">Reference proteome</keyword>